<gene>
    <name evidence="1" type="ORF">CLUMA_CG010619</name>
</gene>
<keyword evidence="2" id="KW-1185">Reference proteome</keyword>
<sequence>MFIYDGFAKFNDILKEFSNHHLSFCSCQRQQISAYLLCLREIFLE</sequence>
<accession>A0A1J1IDZ3</accession>
<reference evidence="1 2" key="1">
    <citation type="submission" date="2015-04" db="EMBL/GenBank/DDBJ databases">
        <authorList>
            <person name="Syromyatnikov M.Y."/>
            <person name="Popov V.N."/>
        </authorList>
    </citation>
    <scope>NUCLEOTIDE SEQUENCE [LARGE SCALE GENOMIC DNA]</scope>
</reference>
<name>A0A1J1IDZ3_9DIPT</name>
<evidence type="ECO:0000313" key="2">
    <source>
        <dbReference type="Proteomes" id="UP000183832"/>
    </source>
</evidence>
<dbReference type="EMBL" id="CVRI01000047">
    <property type="protein sequence ID" value="CRK97222.1"/>
    <property type="molecule type" value="Genomic_DNA"/>
</dbReference>
<dbReference type="AlphaFoldDB" id="A0A1J1IDZ3"/>
<organism evidence="1 2">
    <name type="scientific">Clunio marinus</name>
    <dbReference type="NCBI Taxonomy" id="568069"/>
    <lineage>
        <taxon>Eukaryota</taxon>
        <taxon>Metazoa</taxon>
        <taxon>Ecdysozoa</taxon>
        <taxon>Arthropoda</taxon>
        <taxon>Hexapoda</taxon>
        <taxon>Insecta</taxon>
        <taxon>Pterygota</taxon>
        <taxon>Neoptera</taxon>
        <taxon>Endopterygota</taxon>
        <taxon>Diptera</taxon>
        <taxon>Nematocera</taxon>
        <taxon>Chironomoidea</taxon>
        <taxon>Chironomidae</taxon>
        <taxon>Clunio</taxon>
    </lineage>
</organism>
<dbReference type="Proteomes" id="UP000183832">
    <property type="component" value="Unassembled WGS sequence"/>
</dbReference>
<protein>
    <submittedName>
        <fullName evidence="1">CLUMA_CG010619, isoform A</fullName>
    </submittedName>
</protein>
<evidence type="ECO:0000313" key="1">
    <source>
        <dbReference type="EMBL" id="CRK97222.1"/>
    </source>
</evidence>
<proteinExistence type="predicted"/>